<dbReference type="Proteomes" id="UP000221165">
    <property type="component" value="Unassembled WGS sequence"/>
</dbReference>
<reference evidence="3 4" key="1">
    <citation type="journal article" date="2017" name="Int. J. Parasitol.">
        <title>The genome of the protozoan parasite Cystoisospora suis and a reverse vaccinology approach to identify vaccine candidates.</title>
        <authorList>
            <person name="Palmieri N."/>
            <person name="Shrestha A."/>
            <person name="Ruttkowski B."/>
            <person name="Beck T."/>
            <person name="Vogl C."/>
            <person name="Tomley F."/>
            <person name="Blake D.P."/>
            <person name="Joachim A."/>
        </authorList>
    </citation>
    <scope>NUCLEOTIDE SEQUENCE [LARGE SCALE GENOMIC DNA]</scope>
    <source>
        <strain evidence="3 4">Wien I</strain>
    </source>
</reference>
<dbReference type="AlphaFoldDB" id="A0A2C6L9X6"/>
<accession>A0A2C6L9X6</accession>
<dbReference type="RefSeq" id="XP_067925618.1">
    <property type="nucleotide sequence ID" value="XM_068062407.1"/>
</dbReference>
<keyword evidence="2 3" id="KW-0812">Transmembrane</keyword>
<dbReference type="GeneID" id="94425618"/>
<evidence type="ECO:0000256" key="2">
    <source>
        <dbReference type="SAM" id="Phobius"/>
    </source>
</evidence>
<keyword evidence="2" id="KW-0472">Membrane</keyword>
<feature type="compositionally biased region" description="Acidic residues" evidence="1">
    <location>
        <begin position="80"/>
        <end position="96"/>
    </location>
</feature>
<name>A0A2C6L9X6_9APIC</name>
<keyword evidence="2" id="KW-1133">Transmembrane helix</keyword>
<dbReference type="VEuPathDB" id="ToxoDB:CSUI_002205"/>
<organism evidence="3 4">
    <name type="scientific">Cystoisospora suis</name>
    <dbReference type="NCBI Taxonomy" id="483139"/>
    <lineage>
        <taxon>Eukaryota</taxon>
        <taxon>Sar</taxon>
        <taxon>Alveolata</taxon>
        <taxon>Apicomplexa</taxon>
        <taxon>Conoidasida</taxon>
        <taxon>Coccidia</taxon>
        <taxon>Eucoccidiorida</taxon>
        <taxon>Eimeriorina</taxon>
        <taxon>Sarcocystidae</taxon>
        <taxon>Cystoisospora</taxon>
    </lineage>
</organism>
<evidence type="ECO:0000256" key="1">
    <source>
        <dbReference type="SAM" id="MobiDB-lite"/>
    </source>
</evidence>
<feature type="transmembrane region" description="Helical" evidence="2">
    <location>
        <begin position="27"/>
        <end position="46"/>
    </location>
</feature>
<protein>
    <submittedName>
        <fullName evidence="3">Transmembrane protein</fullName>
    </submittedName>
</protein>
<sequence>MQISSSAGPSSLGQGHMLRRLSLHKSVVLFLLVTTYVFFLSSLSPVPSSASGLFGQEGDDDGEDSPENKVNGGSNRGEPLDGETPLDPEEFSDEEKPEGAGEGGWLDVLNSFMKKEGAFPAAPGASVADFVGKRGEIAAVSFKGSSGKANVASIGNKTGEGRGAANNAKRAYTSNNAANGGREGGNTQSPLFARLASLLNMNFGEDVSEEEEEPEEESEEDLMAESIIHGTKKKVVPRIRTAVDDLVDLIEEEKLRQIAKNERQLRVLLERKRAKDESAQSKEVDAPPEFFLKLAQQAADFHRRRDIERRKREAVMNLTQAQLRLRKRANRREQKEKLIAWRESQIHQVEMDSKERQKLLNQTRREGRELERTLDEDLPGDLDDWGFNSETEDDEQ</sequence>
<feature type="compositionally biased region" description="Acidic residues" evidence="1">
    <location>
        <begin position="376"/>
        <end position="396"/>
    </location>
</feature>
<dbReference type="EMBL" id="MIGC01000923">
    <property type="protein sequence ID" value="PHJ23944.1"/>
    <property type="molecule type" value="Genomic_DNA"/>
</dbReference>
<evidence type="ECO:0000313" key="4">
    <source>
        <dbReference type="Proteomes" id="UP000221165"/>
    </source>
</evidence>
<feature type="region of interest" description="Disordered" evidence="1">
    <location>
        <begin position="50"/>
        <end position="104"/>
    </location>
</feature>
<keyword evidence="4" id="KW-1185">Reference proteome</keyword>
<feature type="region of interest" description="Disordered" evidence="1">
    <location>
        <begin position="364"/>
        <end position="396"/>
    </location>
</feature>
<dbReference type="OrthoDB" id="10505768at2759"/>
<feature type="compositionally biased region" description="Basic and acidic residues" evidence="1">
    <location>
        <begin position="364"/>
        <end position="375"/>
    </location>
</feature>
<proteinExistence type="predicted"/>
<gene>
    <name evidence="3" type="ORF">CSUI_002205</name>
</gene>
<evidence type="ECO:0000313" key="3">
    <source>
        <dbReference type="EMBL" id="PHJ23944.1"/>
    </source>
</evidence>
<comment type="caution">
    <text evidence="3">The sequence shown here is derived from an EMBL/GenBank/DDBJ whole genome shotgun (WGS) entry which is preliminary data.</text>
</comment>